<name>A0A1B6JAJ9_9HEMI</name>
<protein>
    <submittedName>
        <fullName evidence="2">Uncharacterized protein</fullName>
    </submittedName>
</protein>
<proteinExistence type="predicted"/>
<feature type="region of interest" description="Disordered" evidence="1">
    <location>
        <begin position="1"/>
        <end position="76"/>
    </location>
</feature>
<dbReference type="EMBL" id="GECU01011509">
    <property type="protein sequence ID" value="JAS96197.1"/>
    <property type="molecule type" value="Transcribed_RNA"/>
</dbReference>
<evidence type="ECO:0000256" key="1">
    <source>
        <dbReference type="SAM" id="MobiDB-lite"/>
    </source>
</evidence>
<accession>A0A1B6JAJ9</accession>
<dbReference type="AlphaFoldDB" id="A0A1B6JAJ9"/>
<reference evidence="2" key="1">
    <citation type="submission" date="2015-11" db="EMBL/GenBank/DDBJ databases">
        <title>De novo transcriptome assembly of four potential Pierce s Disease insect vectors from Arizona vineyards.</title>
        <authorList>
            <person name="Tassone E.E."/>
        </authorList>
    </citation>
    <scope>NUCLEOTIDE SEQUENCE</scope>
</reference>
<evidence type="ECO:0000313" key="2">
    <source>
        <dbReference type="EMBL" id="JAS96197.1"/>
    </source>
</evidence>
<sequence>LPWGESALANSPPVVPEPPNPALALPWGESALANSPPVVPEPPNPALALPWGESAAANSPPVLPEPPNPALAEYPPKDAETTVAFLTGTRSGSVSMTTALRWLGSALTWTVTTTRARVAKVICLPAYIIL</sequence>
<feature type="compositionally biased region" description="Low complexity" evidence="1">
    <location>
        <begin position="22"/>
        <end position="36"/>
    </location>
</feature>
<organism evidence="2">
    <name type="scientific">Homalodisca liturata</name>
    <dbReference type="NCBI Taxonomy" id="320908"/>
    <lineage>
        <taxon>Eukaryota</taxon>
        <taxon>Metazoa</taxon>
        <taxon>Ecdysozoa</taxon>
        <taxon>Arthropoda</taxon>
        <taxon>Hexapoda</taxon>
        <taxon>Insecta</taxon>
        <taxon>Pterygota</taxon>
        <taxon>Neoptera</taxon>
        <taxon>Paraneoptera</taxon>
        <taxon>Hemiptera</taxon>
        <taxon>Auchenorrhyncha</taxon>
        <taxon>Membracoidea</taxon>
        <taxon>Cicadellidae</taxon>
        <taxon>Cicadellinae</taxon>
        <taxon>Proconiini</taxon>
        <taxon>Homalodisca</taxon>
    </lineage>
</organism>
<feature type="non-terminal residue" evidence="2">
    <location>
        <position position="1"/>
    </location>
</feature>
<feature type="compositionally biased region" description="Low complexity" evidence="1">
    <location>
        <begin position="46"/>
        <end position="60"/>
    </location>
</feature>
<gene>
    <name evidence="2" type="ORF">g.9241</name>
</gene>